<dbReference type="GeneID" id="302999398"/>
<dbReference type="RefSeq" id="WP_013702401.1">
    <property type="nucleotide sequence ID" value="NC_015385.1"/>
</dbReference>
<dbReference type="KEGG" id="tsu:Tresu_2285"/>
<sequence length="238" mass="25945">MFTCPEDDIHSIYADGELPKNYVAEYEAHVNSCPKCSAKLKKFLALNSVFAEDKESFHFSKDDFDSSFQRLEARLSYKKVTQAGKNTFKFPKPSSGIKYFAAGIAAAAVFAFVVPSAKKANPFEGQVSAFQPVARTSISSTANQVSSDGNIDVSVLNSILASDNSDKNFYTLPVSSNSVSAVPVLIIGGSNFKKIALIPSLKNYDVFCPQNENSENQNRNNGFAFHVSYPFSNLNSGK</sequence>
<dbReference type="HOGENOM" id="CLU_1260988_0_0_12"/>
<dbReference type="STRING" id="869209.Tresu_2285"/>
<dbReference type="OrthoDB" id="362821at2"/>
<evidence type="ECO:0000313" key="2">
    <source>
        <dbReference type="Proteomes" id="UP000006852"/>
    </source>
</evidence>
<reference evidence="1 2" key="1">
    <citation type="journal article" date="2011" name="Stand. Genomic Sci.">
        <title>Complete genome sequence of Treponema succinifaciens type strain (6091).</title>
        <authorList>
            <person name="Han C."/>
            <person name="Gronow S."/>
            <person name="Teshima H."/>
            <person name="Lapidus A."/>
            <person name="Nolan M."/>
            <person name="Lucas S."/>
            <person name="Hammon N."/>
            <person name="Deshpande S."/>
            <person name="Cheng J.F."/>
            <person name="Zeytun A."/>
            <person name="Tapia R."/>
            <person name="Goodwin L."/>
            <person name="Pitluck S."/>
            <person name="Liolios K."/>
            <person name="Pagani I."/>
            <person name="Ivanova N."/>
            <person name="Mavromatis K."/>
            <person name="Mikhailova N."/>
            <person name="Huntemann M."/>
            <person name="Pati A."/>
            <person name="Chen A."/>
            <person name="Palaniappan K."/>
            <person name="Land M."/>
            <person name="Hauser L."/>
            <person name="Brambilla E.M."/>
            <person name="Rohde M."/>
            <person name="Goker M."/>
            <person name="Woyke T."/>
            <person name="Bristow J."/>
            <person name="Eisen J.A."/>
            <person name="Markowitz V."/>
            <person name="Hugenholtz P."/>
            <person name="Kyrpides N.C."/>
            <person name="Klenk H.P."/>
            <person name="Detter J.C."/>
        </authorList>
    </citation>
    <scope>NUCLEOTIDE SEQUENCE [LARGE SCALE GENOMIC DNA]</scope>
    <source>
        <strain evidence="2">ATCC 33096 / DSM 2489 / 6091</strain>
    </source>
</reference>
<dbReference type="eggNOG" id="COG5662">
    <property type="taxonomic scope" value="Bacteria"/>
</dbReference>
<dbReference type="Proteomes" id="UP000006852">
    <property type="component" value="Chromosome"/>
</dbReference>
<dbReference type="InterPro" id="IPR041916">
    <property type="entry name" value="Anti_sigma_zinc_sf"/>
</dbReference>
<evidence type="ECO:0000313" key="1">
    <source>
        <dbReference type="EMBL" id="AEB15149.1"/>
    </source>
</evidence>
<organism evidence="1 2">
    <name type="scientific">Treponema succinifaciens (strain ATCC 33096 / DSM 2489 / 6091)</name>
    <dbReference type="NCBI Taxonomy" id="869209"/>
    <lineage>
        <taxon>Bacteria</taxon>
        <taxon>Pseudomonadati</taxon>
        <taxon>Spirochaetota</taxon>
        <taxon>Spirochaetia</taxon>
        <taxon>Spirochaetales</taxon>
        <taxon>Treponemataceae</taxon>
        <taxon>Treponema</taxon>
    </lineage>
</organism>
<protein>
    <recommendedName>
        <fullName evidence="3">Zinc-finger domain-containing protein</fullName>
    </recommendedName>
</protein>
<keyword evidence="2" id="KW-1185">Reference proteome</keyword>
<dbReference type="EMBL" id="CP002631">
    <property type="protein sequence ID" value="AEB15149.1"/>
    <property type="molecule type" value="Genomic_DNA"/>
</dbReference>
<evidence type="ECO:0008006" key="3">
    <source>
        <dbReference type="Google" id="ProtNLM"/>
    </source>
</evidence>
<gene>
    <name evidence="1" type="ordered locus">Tresu_2285</name>
</gene>
<dbReference type="Gene3D" id="1.10.10.1320">
    <property type="entry name" value="Anti-sigma factor, zinc-finger domain"/>
    <property type="match status" value="1"/>
</dbReference>
<proteinExistence type="predicted"/>
<accession>F2NWG0</accession>
<name>F2NWG0_TRES6</name>
<dbReference type="AlphaFoldDB" id="F2NWG0"/>
<reference evidence="2" key="2">
    <citation type="submission" date="2011-04" db="EMBL/GenBank/DDBJ databases">
        <title>The complete genome of chromosome of Treponema succinifaciens DSM 2489.</title>
        <authorList>
            <person name="Lucas S."/>
            <person name="Copeland A."/>
            <person name="Lapidus A."/>
            <person name="Bruce D."/>
            <person name="Goodwin L."/>
            <person name="Pitluck S."/>
            <person name="Peters L."/>
            <person name="Kyrpides N."/>
            <person name="Mavromatis K."/>
            <person name="Ivanova N."/>
            <person name="Ovchinnikova G."/>
            <person name="Teshima H."/>
            <person name="Detter J.C."/>
            <person name="Tapia R."/>
            <person name="Han C."/>
            <person name="Land M."/>
            <person name="Hauser L."/>
            <person name="Markowitz V."/>
            <person name="Cheng J.-F."/>
            <person name="Hugenholtz P."/>
            <person name="Woyke T."/>
            <person name="Wu D."/>
            <person name="Gronow S."/>
            <person name="Wellnitz S."/>
            <person name="Brambilla E."/>
            <person name="Klenk H.-P."/>
            <person name="Eisen J.A."/>
        </authorList>
    </citation>
    <scope>NUCLEOTIDE SEQUENCE [LARGE SCALE GENOMIC DNA]</scope>
    <source>
        <strain evidence="2">ATCC 33096 / DSM 2489 / 6091</strain>
    </source>
</reference>